<organism evidence="1 2">
    <name type="scientific">Dyadobacter chenhuakuii</name>
    <dbReference type="NCBI Taxonomy" id="2909339"/>
    <lineage>
        <taxon>Bacteria</taxon>
        <taxon>Pseudomonadati</taxon>
        <taxon>Bacteroidota</taxon>
        <taxon>Cytophagia</taxon>
        <taxon>Cytophagales</taxon>
        <taxon>Spirosomataceae</taxon>
        <taxon>Dyadobacter</taxon>
    </lineage>
</organism>
<proteinExistence type="predicted"/>
<dbReference type="InterPro" id="IPR014710">
    <property type="entry name" value="RmlC-like_jellyroll"/>
</dbReference>
<dbReference type="CDD" id="cd00038">
    <property type="entry name" value="CAP_ED"/>
    <property type="match status" value="1"/>
</dbReference>
<dbReference type="SUPFAM" id="SSF51206">
    <property type="entry name" value="cAMP-binding domain-like"/>
    <property type="match status" value="1"/>
</dbReference>
<name>A0A9X1Q8T3_9BACT</name>
<accession>A0A9X1Q8T3</accession>
<dbReference type="Proteomes" id="UP001139411">
    <property type="component" value="Unassembled WGS sequence"/>
</dbReference>
<gene>
    <name evidence="1" type="ORF">L0661_00330</name>
</gene>
<dbReference type="Gene3D" id="2.60.120.10">
    <property type="entry name" value="Jelly Rolls"/>
    <property type="match status" value="1"/>
</dbReference>
<dbReference type="RefSeq" id="WP_235176384.1">
    <property type="nucleotide sequence ID" value="NZ_JAKFFV010000002.1"/>
</dbReference>
<evidence type="ECO:0000313" key="1">
    <source>
        <dbReference type="EMBL" id="MCF2496731.1"/>
    </source>
</evidence>
<evidence type="ECO:0000313" key="2">
    <source>
        <dbReference type="Proteomes" id="UP001139411"/>
    </source>
</evidence>
<sequence>MDAFTKPFLDLVCSDVSLDEETKILIDSHCRPVKIAKGELLLNAGEVCRDIYFMVEGRAISYFTDYDGKTTTWFFHHNLPNAPVKNLFAVDYRSFLSGVPSGMSIQALSEIDALKFSKEAVELLVESSQTFAVWMRKLHEKSLIVAYDRIATLLTLSATERYQRFLKDEPYLLEMFSNYHIATYLNITPQSLSRIRRSLVLSS</sequence>
<dbReference type="InterPro" id="IPR018490">
    <property type="entry name" value="cNMP-bd_dom_sf"/>
</dbReference>
<protein>
    <submittedName>
        <fullName evidence="1">Crp/Fnr family transcriptional regulator</fullName>
    </submittedName>
</protein>
<dbReference type="EMBL" id="JAKFFV010000002">
    <property type="protein sequence ID" value="MCF2496731.1"/>
    <property type="molecule type" value="Genomic_DNA"/>
</dbReference>
<comment type="caution">
    <text evidence="1">The sequence shown here is derived from an EMBL/GenBank/DDBJ whole genome shotgun (WGS) entry which is preliminary data.</text>
</comment>
<dbReference type="InterPro" id="IPR000595">
    <property type="entry name" value="cNMP-bd_dom"/>
</dbReference>
<dbReference type="AlphaFoldDB" id="A0A9X1Q8T3"/>
<reference evidence="1" key="1">
    <citation type="submission" date="2022-01" db="EMBL/GenBank/DDBJ databases">
        <title>Novel species in genus Dyadobacter.</title>
        <authorList>
            <person name="Ma C."/>
        </authorList>
    </citation>
    <scope>NUCLEOTIDE SEQUENCE</scope>
    <source>
        <strain evidence="1">CY357</strain>
    </source>
</reference>